<keyword evidence="9" id="KW-1185">Reference proteome</keyword>
<comment type="caution">
    <text evidence="8">The sequence shown here is derived from an EMBL/GenBank/DDBJ whole genome shotgun (WGS) entry which is preliminary data.</text>
</comment>
<sequence length="265" mass="27702">MFYKSFAFTSIYSVAILASPLSSNKRSVSIKVVGGTAAEAGDFPFIVALQREDQQFCGGSLLNPTTVLTAAHCGDASDMANLTVRAGSLDRTTGGHVVPVASITIHPGWSDPSQLTDVAVWKLESALPDDPAIGFAHIAANGSDPVPGTLAAVAGWGATNPLVDQDTSPDMLLKVDAPIIPREVCKNWYRNSTYSAVNNDMICAGAVGGGRGSCFGDSGGPLVDARTRDLIGVVSWGDDICAGPETPGVYARVDSLRSWIIKYLD</sequence>
<proteinExistence type="inferred from homology"/>
<evidence type="ECO:0000256" key="6">
    <source>
        <dbReference type="RuleBase" id="RU363034"/>
    </source>
</evidence>
<dbReference type="PANTHER" id="PTHR24276">
    <property type="entry name" value="POLYSERASE-RELATED"/>
    <property type="match status" value="1"/>
</dbReference>
<dbReference type="EMBL" id="JAGPXD010000002">
    <property type="protein sequence ID" value="KAH7367924.1"/>
    <property type="molecule type" value="Genomic_DNA"/>
</dbReference>
<dbReference type="InterPro" id="IPR009003">
    <property type="entry name" value="Peptidase_S1_PA"/>
</dbReference>
<dbReference type="PROSITE" id="PS00134">
    <property type="entry name" value="TRYPSIN_HIS"/>
    <property type="match status" value="1"/>
</dbReference>
<gene>
    <name evidence="8" type="ORF">B0T11DRAFT_326152</name>
</gene>
<evidence type="ECO:0000256" key="4">
    <source>
        <dbReference type="ARBA" id="ARBA00022825"/>
    </source>
</evidence>
<dbReference type="AlphaFoldDB" id="A0A8K0TIT8"/>
<dbReference type="InterPro" id="IPR001254">
    <property type="entry name" value="Trypsin_dom"/>
</dbReference>
<dbReference type="FunFam" id="2.40.10.10:FF:000068">
    <property type="entry name" value="transmembrane protease serine 2"/>
    <property type="match status" value="1"/>
</dbReference>
<dbReference type="InterPro" id="IPR043504">
    <property type="entry name" value="Peptidase_S1_PA_chymotrypsin"/>
</dbReference>
<accession>A0A8K0TIT8</accession>
<dbReference type="OrthoDB" id="4915747at2759"/>
<dbReference type="Pfam" id="PF00089">
    <property type="entry name" value="Trypsin"/>
    <property type="match status" value="1"/>
</dbReference>
<evidence type="ECO:0000259" key="7">
    <source>
        <dbReference type="PROSITE" id="PS50240"/>
    </source>
</evidence>
<dbReference type="GO" id="GO:0006508">
    <property type="term" value="P:proteolysis"/>
    <property type="evidence" value="ECO:0007669"/>
    <property type="project" value="UniProtKB-KW"/>
</dbReference>
<dbReference type="SMART" id="SM00020">
    <property type="entry name" value="Tryp_SPc"/>
    <property type="match status" value="1"/>
</dbReference>
<evidence type="ECO:0000313" key="8">
    <source>
        <dbReference type="EMBL" id="KAH7367924.1"/>
    </source>
</evidence>
<keyword evidence="4 6" id="KW-0720">Serine protease</keyword>
<protein>
    <submittedName>
        <fullName evidence="8">Extracellular trypsin protease</fullName>
    </submittedName>
</protein>
<dbReference type="PROSITE" id="PS00135">
    <property type="entry name" value="TRYPSIN_SER"/>
    <property type="match status" value="1"/>
</dbReference>
<reference evidence="8" key="1">
    <citation type="journal article" date="2021" name="Nat. Commun.">
        <title>Genetic determinants of endophytism in the Arabidopsis root mycobiome.</title>
        <authorList>
            <person name="Mesny F."/>
            <person name="Miyauchi S."/>
            <person name="Thiergart T."/>
            <person name="Pickel B."/>
            <person name="Atanasova L."/>
            <person name="Karlsson M."/>
            <person name="Huettel B."/>
            <person name="Barry K.W."/>
            <person name="Haridas S."/>
            <person name="Chen C."/>
            <person name="Bauer D."/>
            <person name="Andreopoulos W."/>
            <person name="Pangilinan J."/>
            <person name="LaButti K."/>
            <person name="Riley R."/>
            <person name="Lipzen A."/>
            <person name="Clum A."/>
            <person name="Drula E."/>
            <person name="Henrissat B."/>
            <person name="Kohler A."/>
            <person name="Grigoriev I.V."/>
            <person name="Martin F.M."/>
            <person name="Hacquard S."/>
        </authorList>
    </citation>
    <scope>NUCLEOTIDE SEQUENCE</scope>
    <source>
        <strain evidence="8">MPI-CAGE-AT-0016</strain>
    </source>
</reference>
<dbReference type="CDD" id="cd00190">
    <property type="entry name" value="Tryp_SPc"/>
    <property type="match status" value="1"/>
</dbReference>
<dbReference type="InterPro" id="IPR033116">
    <property type="entry name" value="TRYPSIN_SER"/>
</dbReference>
<dbReference type="InterPro" id="IPR018114">
    <property type="entry name" value="TRYPSIN_HIS"/>
</dbReference>
<organism evidence="8 9">
    <name type="scientific">Plectosphaerella cucumerina</name>
    <dbReference type="NCBI Taxonomy" id="40658"/>
    <lineage>
        <taxon>Eukaryota</taxon>
        <taxon>Fungi</taxon>
        <taxon>Dikarya</taxon>
        <taxon>Ascomycota</taxon>
        <taxon>Pezizomycotina</taxon>
        <taxon>Sordariomycetes</taxon>
        <taxon>Hypocreomycetidae</taxon>
        <taxon>Glomerellales</taxon>
        <taxon>Plectosphaerellaceae</taxon>
        <taxon>Plectosphaerella</taxon>
    </lineage>
</organism>
<comment type="similarity">
    <text evidence="1">Belongs to the peptidase S1 family.</text>
</comment>
<dbReference type="PRINTS" id="PR00722">
    <property type="entry name" value="CHYMOTRYPSIN"/>
</dbReference>
<feature type="domain" description="Peptidase S1" evidence="7">
    <location>
        <begin position="32"/>
        <end position="265"/>
    </location>
</feature>
<dbReference type="FunFam" id="2.40.10.10:FF:000036">
    <property type="entry name" value="Trypsin beta"/>
    <property type="match status" value="1"/>
</dbReference>
<evidence type="ECO:0000256" key="3">
    <source>
        <dbReference type="ARBA" id="ARBA00022801"/>
    </source>
</evidence>
<dbReference type="InterPro" id="IPR001314">
    <property type="entry name" value="Peptidase_S1A"/>
</dbReference>
<keyword evidence="2 6" id="KW-0645">Protease</keyword>
<keyword evidence="3 6" id="KW-0378">Hydrolase</keyword>
<dbReference type="Proteomes" id="UP000813385">
    <property type="component" value="Unassembled WGS sequence"/>
</dbReference>
<dbReference type="GO" id="GO:0004252">
    <property type="term" value="F:serine-type endopeptidase activity"/>
    <property type="evidence" value="ECO:0007669"/>
    <property type="project" value="InterPro"/>
</dbReference>
<dbReference type="PROSITE" id="PS50240">
    <property type="entry name" value="TRYPSIN_DOM"/>
    <property type="match status" value="1"/>
</dbReference>
<dbReference type="PANTHER" id="PTHR24276:SF98">
    <property type="entry name" value="FI18310P1-RELATED"/>
    <property type="match status" value="1"/>
</dbReference>
<name>A0A8K0TIT8_9PEZI</name>
<dbReference type="InterPro" id="IPR050430">
    <property type="entry name" value="Peptidase_S1"/>
</dbReference>
<evidence type="ECO:0000256" key="2">
    <source>
        <dbReference type="ARBA" id="ARBA00022670"/>
    </source>
</evidence>
<keyword evidence="5" id="KW-1015">Disulfide bond</keyword>
<evidence type="ECO:0000313" key="9">
    <source>
        <dbReference type="Proteomes" id="UP000813385"/>
    </source>
</evidence>
<dbReference type="SUPFAM" id="SSF50494">
    <property type="entry name" value="Trypsin-like serine proteases"/>
    <property type="match status" value="1"/>
</dbReference>
<dbReference type="Gene3D" id="2.40.10.10">
    <property type="entry name" value="Trypsin-like serine proteases"/>
    <property type="match status" value="2"/>
</dbReference>
<evidence type="ECO:0000256" key="1">
    <source>
        <dbReference type="ARBA" id="ARBA00007664"/>
    </source>
</evidence>
<evidence type="ECO:0000256" key="5">
    <source>
        <dbReference type="ARBA" id="ARBA00023157"/>
    </source>
</evidence>